<dbReference type="AlphaFoldDB" id="A0A934K0E1"/>
<dbReference type="EMBL" id="JAEKNR010000013">
    <property type="protein sequence ID" value="MBJ7596639.1"/>
    <property type="molecule type" value="Genomic_DNA"/>
</dbReference>
<feature type="region of interest" description="Disordered" evidence="1">
    <location>
        <begin position="128"/>
        <end position="168"/>
    </location>
</feature>
<gene>
    <name evidence="2" type="ORF">JF922_00935</name>
</gene>
<evidence type="ECO:0000256" key="1">
    <source>
        <dbReference type="SAM" id="MobiDB-lite"/>
    </source>
</evidence>
<proteinExistence type="predicted"/>
<protein>
    <submittedName>
        <fullName evidence="2">Uncharacterized protein</fullName>
    </submittedName>
</protein>
<feature type="region of interest" description="Disordered" evidence="1">
    <location>
        <begin position="231"/>
        <end position="250"/>
    </location>
</feature>
<organism evidence="2 3">
    <name type="scientific">Candidatus Nephthysia bennettiae</name>
    <dbReference type="NCBI Taxonomy" id="3127016"/>
    <lineage>
        <taxon>Bacteria</taxon>
        <taxon>Bacillati</taxon>
        <taxon>Candidatus Dormiibacterota</taxon>
        <taxon>Candidatus Dormibacteria</taxon>
        <taxon>Candidatus Dormibacterales</taxon>
        <taxon>Candidatus Dormibacteraceae</taxon>
        <taxon>Candidatus Nephthysia</taxon>
    </lineage>
</organism>
<evidence type="ECO:0000313" key="2">
    <source>
        <dbReference type="EMBL" id="MBJ7596639.1"/>
    </source>
</evidence>
<comment type="caution">
    <text evidence="2">The sequence shown here is derived from an EMBL/GenBank/DDBJ whole genome shotgun (WGS) entry which is preliminary data.</text>
</comment>
<keyword evidence="3" id="KW-1185">Reference proteome</keyword>
<name>A0A934K0E1_9BACT</name>
<dbReference type="Proteomes" id="UP000612893">
    <property type="component" value="Unassembled WGS sequence"/>
</dbReference>
<reference evidence="2" key="1">
    <citation type="submission" date="2020-10" db="EMBL/GenBank/DDBJ databases">
        <title>Ca. Dormibacterota MAGs.</title>
        <authorList>
            <person name="Montgomery K."/>
        </authorList>
    </citation>
    <scope>NUCLEOTIDE SEQUENCE [LARGE SCALE GENOMIC DNA]</scope>
    <source>
        <strain evidence="2">SC8812_S17_10</strain>
    </source>
</reference>
<sequence length="368" mass="40118">MAGLAGHAAALVARLEELLREVEAAWAEFLSWALAMTLWFQHLLQTMPRVQPVTIPRPSWQFGARLGPGGAVIELRPAAGAEAGAGGAGLRRGPPADAGSLWRWLLVWLAVLAGHDAGVLARLVARATGDNDPENTNNNSKNPADGEPAFGGPPLLGPPTEPPKDSKNEIDWDAWEARLRQKGITGDVAERIANARRGQPGATEELRAAERLADAGYQVRFLKAVENAGRTNPDLAVRPPGEPSEAAGRPPLRVEVKSGELTQRDLKSDLEQANKQIKYAEGRTDQAAVARQQGYVLYDASQATESKLSQVDVETFMRQKVTANQFRQIRFFEVLYRDRGILKRTFIFREADGSVNGPTTEILSSLRR</sequence>
<accession>A0A934K0E1</accession>
<evidence type="ECO:0000313" key="3">
    <source>
        <dbReference type="Proteomes" id="UP000612893"/>
    </source>
</evidence>